<dbReference type="Pfam" id="PF05050">
    <property type="entry name" value="Methyltransf_21"/>
    <property type="match status" value="1"/>
</dbReference>
<sequence length="260" mass="28690">MGYLAQCPILCAMEIASAIGLARSLVQYRLNLPKQRRLRHLYGQFVRPGDLAFDVGAHLGDRTWALRALGCRAVAVEPQPLPARFLHRLYGAAPDVALERCALGAEPGTAELLISRRHPTVSSLSAGWVEQARASDGFRRVSWDRRVTVAVETLDGLIARHGLPAFCKIDVEGFECAVLRGLSRPIPALSFEFLAARPDLTEDCLKEAARIAPYRCNIAYGESLRLALPDWPEIADFRAVLRTLPAEVVSGDIYLRLPRP</sequence>
<comment type="caution">
    <text evidence="2">The sequence shown here is derived from an EMBL/GenBank/DDBJ whole genome shotgun (WGS) entry which is preliminary data.</text>
</comment>
<evidence type="ECO:0000313" key="2">
    <source>
        <dbReference type="EMBL" id="EKE78263.1"/>
    </source>
</evidence>
<dbReference type="InterPro" id="IPR052514">
    <property type="entry name" value="SAM-dependent_MTase"/>
</dbReference>
<dbReference type="PANTHER" id="PTHR34203">
    <property type="entry name" value="METHYLTRANSFERASE, FKBM FAMILY PROTEIN"/>
    <property type="match status" value="1"/>
</dbReference>
<keyword evidence="2" id="KW-0808">Transferase</keyword>
<proteinExistence type="predicted"/>
<dbReference type="GO" id="GO:0032259">
    <property type="term" value="P:methylation"/>
    <property type="evidence" value="ECO:0007669"/>
    <property type="project" value="UniProtKB-KW"/>
</dbReference>
<keyword evidence="2" id="KW-0489">Methyltransferase</keyword>
<accession>K2JS24</accession>
<dbReference type="NCBIfam" id="TIGR01444">
    <property type="entry name" value="fkbM_fam"/>
    <property type="match status" value="1"/>
</dbReference>
<protein>
    <submittedName>
        <fullName evidence="2">FkbM family methyltransferase</fullName>
    </submittedName>
</protein>
<dbReference type="PANTHER" id="PTHR34203:SF15">
    <property type="entry name" value="SLL1173 PROTEIN"/>
    <property type="match status" value="1"/>
</dbReference>
<evidence type="ECO:0000313" key="3">
    <source>
        <dbReference type="Proteomes" id="UP000006746"/>
    </source>
</evidence>
<dbReference type="eggNOG" id="COG0030">
    <property type="taxonomic scope" value="Bacteria"/>
</dbReference>
<dbReference type="GO" id="GO:0008168">
    <property type="term" value="F:methyltransferase activity"/>
    <property type="evidence" value="ECO:0007669"/>
    <property type="project" value="UniProtKB-KW"/>
</dbReference>
<evidence type="ECO:0000259" key="1">
    <source>
        <dbReference type="Pfam" id="PF05050"/>
    </source>
</evidence>
<dbReference type="InterPro" id="IPR006342">
    <property type="entry name" value="FkbM_mtfrase"/>
</dbReference>
<name>K2JS24_9PROT</name>
<feature type="domain" description="Methyltransferase FkbM" evidence="1">
    <location>
        <begin position="54"/>
        <end position="186"/>
    </location>
</feature>
<dbReference type="STRING" id="1207063.P24_04520"/>
<organism evidence="2 3">
    <name type="scientific">Oceanibaculum indicum P24</name>
    <dbReference type="NCBI Taxonomy" id="1207063"/>
    <lineage>
        <taxon>Bacteria</taxon>
        <taxon>Pseudomonadati</taxon>
        <taxon>Pseudomonadota</taxon>
        <taxon>Alphaproteobacteria</taxon>
        <taxon>Rhodospirillales</taxon>
        <taxon>Oceanibaculaceae</taxon>
        <taxon>Oceanibaculum</taxon>
    </lineage>
</organism>
<dbReference type="SUPFAM" id="SSF53335">
    <property type="entry name" value="S-adenosyl-L-methionine-dependent methyltransferases"/>
    <property type="match status" value="1"/>
</dbReference>
<keyword evidence="3" id="KW-1185">Reference proteome</keyword>
<dbReference type="AlphaFoldDB" id="K2JS24"/>
<dbReference type="Gene3D" id="3.40.50.150">
    <property type="entry name" value="Vaccinia Virus protein VP39"/>
    <property type="match status" value="1"/>
</dbReference>
<reference evidence="2 3" key="1">
    <citation type="journal article" date="2012" name="J. Bacteriol.">
        <title>Genome Sequence of Oceanibaculum indicum Type Strain P24.</title>
        <authorList>
            <person name="Lai Q."/>
            <person name="Shao Z."/>
        </authorList>
    </citation>
    <scope>NUCLEOTIDE SEQUENCE [LARGE SCALE GENOMIC DNA]</scope>
    <source>
        <strain evidence="2 3">P24</strain>
    </source>
</reference>
<dbReference type="InterPro" id="IPR029063">
    <property type="entry name" value="SAM-dependent_MTases_sf"/>
</dbReference>
<dbReference type="Proteomes" id="UP000006746">
    <property type="component" value="Unassembled WGS sequence"/>
</dbReference>
<dbReference type="PATRIC" id="fig|1207063.3.peg.915"/>
<gene>
    <name evidence="2" type="ORF">P24_04520</name>
</gene>
<dbReference type="EMBL" id="AMRL01000003">
    <property type="protein sequence ID" value="EKE78263.1"/>
    <property type="molecule type" value="Genomic_DNA"/>
</dbReference>